<dbReference type="InterPro" id="IPR050796">
    <property type="entry name" value="SCF_F-box_component"/>
</dbReference>
<dbReference type="PANTHER" id="PTHR31672">
    <property type="entry name" value="BNACNNG10540D PROTEIN"/>
    <property type="match status" value="1"/>
</dbReference>
<dbReference type="OrthoDB" id="1867629at2759"/>
<dbReference type="NCBIfam" id="TIGR01640">
    <property type="entry name" value="F_box_assoc_1"/>
    <property type="match status" value="1"/>
</dbReference>
<organism evidence="2 3">
    <name type="scientific">Microthlaspi erraticum</name>
    <dbReference type="NCBI Taxonomy" id="1685480"/>
    <lineage>
        <taxon>Eukaryota</taxon>
        <taxon>Viridiplantae</taxon>
        <taxon>Streptophyta</taxon>
        <taxon>Embryophyta</taxon>
        <taxon>Tracheophyta</taxon>
        <taxon>Spermatophyta</taxon>
        <taxon>Magnoliopsida</taxon>
        <taxon>eudicotyledons</taxon>
        <taxon>Gunneridae</taxon>
        <taxon>Pentapetalae</taxon>
        <taxon>rosids</taxon>
        <taxon>malvids</taxon>
        <taxon>Brassicales</taxon>
        <taxon>Brassicaceae</taxon>
        <taxon>Coluteocarpeae</taxon>
        <taxon>Microthlaspi</taxon>
    </lineage>
</organism>
<dbReference type="InterPro" id="IPR017451">
    <property type="entry name" value="F-box-assoc_interact_dom"/>
</dbReference>
<dbReference type="EMBL" id="CACVBM020000011">
    <property type="protein sequence ID" value="CAA7012906.1"/>
    <property type="molecule type" value="Genomic_DNA"/>
</dbReference>
<dbReference type="InterPro" id="IPR011043">
    <property type="entry name" value="Gal_Oxase/kelch_b-propeller"/>
</dbReference>
<dbReference type="InterPro" id="IPR006527">
    <property type="entry name" value="F-box-assoc_dom_typ1"/>
</dbReference>
<dbReference type="PANTHER" id="PTHR31672:SF13">
    <property type="entry name" value="F-BOX PROTEIN CPR30-LIKE"/>
    <property type="match status" value="1"/>
</dbReference>
<dbReference type="Proteomes" id="UP000467841">
    <property type="component" value="Unassembled WGS sequence"/>
</dbReference>
<dbReference type="InterPro" id="IPR036047">
    <property type="entry name" value="F-box-like_dom_sf"/>
</dbReference>
<dbReference type="Pfam" id="PF00646">
    <property type="entry name" value="F-box"/>
    <property type="match status" value="1"/>
</dbReference>
<dbReference type="AlphaFoldDB" id="A0A6D2HB79"/>
<comment type="caution">
    <text evidence="2">The sequence shown here is derived from an EMBL/GenBank/DDBJ whole genome shotgun (WGS) entry which is preliminary data.</text>
</comment>
<dbReference type="Pfam" id="PF07734">
    <property type="entry name" value="FBA_1"/>
    <property type="match status" value="1"/>
</dbReference>
<dbReference type="SUPFAM" id="SSF50965">
    <property type="entry name" value="Galactose oxidase, central domain"/>
    <property type="match status" value="1"/>
</dbReference>
<proteinExistence type="predicted"/>
<gene>
    <name evidence="2" type="ORF">MERR_LOCUS140</name>
</gene>
<evidence type="ECO:0000259" key="1">
    <source>
        <dbReference type="SMART" id="SM00256"/>
    </source>
</evidence>
<evidence type="ECO:0000313" key="3">
    <source>
        <dbReference type="Proteomes" id="UP000467841"/>
    </source>
</evidence>
<dbReference type="SUPFAM" id="SSF81383">
    <property type="entry name" value="F-box domain"/>
    <property type="match status" value="1"/>
</dbReference>
<reference evidence="2" key="1">
    <citation type="submission" date="2020-01" db="EMBL/GenBank/DDBJ databases">
        <authorList>
            <person name="Mishra B."/>
        </authorList>
    </citation>
    <scope>NUCLEOTIDE SEQUENCE [LARGE SCALE GENOMIC DNA]</scope>
</reference>
<feature type="domain" description="F-box" evidence="1">
    <location>
        <begin position="6"/>
        <end position="46"/>
    </location>
</feature>
<protein>
    <recommendedName>
        <fullName evidence="1">F-box domain-containing protein</fullName>
    </recommendedName>
</protein>
<evidence type="ECO:0000313" key="2">
    <source>
        <dbReference type="EMBL" id="CAA7012906.1"/>
    </source>
</evidence>
<name>A0A6D2HB79_9BRAS</name>
<sequence>MERTSLTQDSIEEIFSRFPTKSLARLQSLSKQWNAIFKSENFSKKHSANAPKEPLIMMLMDSRVCLVKVNLQGFHDGVAPSSKVAYQFNLTNPSSDSSSSQVIIRNIIHCDGLLLCTTNDNRLAVWNPCSGETKWIKPKKPYMETDFYALGYDNESPCKKYKILRMVRQDPNLPIDEYQIYDFISDSWKVLEDVTTNWDLLPNCRGISMKGDTYWVAFDTSPKGWHFLLSFDFSRERFRSMSLPHRFPYSNGTLSVVGEEKLFLLGNDRTELDLWVTSSPRSVMSWRKFLAGMDCFPFHRKVGFLVDEQNKVVVCCDDDVFTELDIVGESKHREVDYDDGHSEARTYCSHLQSYVPSLVQIQ</sequence>
<dbReference type="SMART" id="SM00256">
    <property type="entry name" value="FBOX"/>
    <property type="match status" value="1"/>
</dbReference>
<accession>A0A6D2HB79</accession>
<keyword evidence="3" id="KW-1185">Reference proteome</keyword>
<dbReference type="InterPro" id="IPR001810">
    <property type="entry name" value="F-box_dom"/>
</dbReference>